<reference evidence="3 4" key="1">
    <citation type="journal article" date="2023" name="Plants (Basel)">
        <title>Bridging the Gap: Combining Genomics and Transcriptomics Approaches to Understand Stylosanthes scabra, an Orphan Legume from the Brazilian Caatinga.</title>
        <authorList>
            <person name="Ferreira-Neto J.R.C."/>
            <person name="da Silva M.D."/>
            <person name="Binneck E."/>
            <person name="de Melo N.F."/>
            <person name="da Silva R.H."/>
            <person name="de Melo A.L.T.M."/>
            <person name="Pandolfi V."/>
            <person name="Bustamante F.O."/>
            <person name="Brasileiro-Vidal A.C."/>
            <person name="Benko-Iseppon A.M."/>
        </authorList>
    </citation>
    <scope>NUCLEOTIDE SEQUENCE [LARGE SCALE GENOMIC DNA]</scope>
    <source>
        <tissue evidence="3">Leaves</tissue>
    </source>
</reference>
<dbReference type="EMBL" id="JASCZI010121402">
    <property type="protein sequence ID" value="MED6161581.1"/>
    <property type="molecule type" value="Genomic_DNA"/>
</dbReference>
<dbReference type="Proteomes" id="UP001341840">
    <property type="component" value="Unassembled WGS sequence"/>
</dbReference>
<sequence>MILGKPQFTLEEVTVTECNRIKSLFPASVAKDNIQRLDVSSCAESVEIVANNEVAKKEENKEVTIFTKLTSLTLTDLPYLKSICSEMQIIDASDVDSFENSSSCVLLPSYLLPCLGKLKQLHVEKCDFVEAIFDVIDVPTPDANIIVIPLETLILKQLPNLSHIWNNDPNGSLSFTLEEVTISECKSIKSLFPASVAKDNIEKLDVLATNSPSSQSSYPQDRDIITIENHSILSTGTVAPNLVKLSLNKEDIITGEKELLHVDLQNIETLTLQNFHDESDVFPNDFFWKVSLPNIQKLQLTGSAFEELFQSKRPEIEQLTKILSRLKKLKLKNLYKLKSIGLEQSWVALLLENLNVLKVLECSSLTNLVPPTVQSFSGLTELHVEGCAGLKYLFTSSTAKGLVALDELSVSNCELLETVVLHEESDKPEDHVIFPELWDLSLSKLPRLASFYTGNSTLKFRWLMYVSISQCKSMETFSYGNLVAHKLNPVDIDEDQWSKVDLNTAIHQQFEKGKEATLS</sequence>
<organism evidence="3 4">
    <name type="scientific">Stylosanthes scabra</name>
    <dbReference type="NCBI Taxonomy" id="79078"/>
    <lineage>
        <taxon>Eukaryota</taxon>
        <taxon>Viridiplantae</taxon>
        <taxon>Streptophyta</taxon>
        <taxon>Embryophyta</taxon>
        <taxon>Tracheophyta</taxon>
        <taxon>Spermatophyta</taxon>
        <taxon>Magnoliopsida</taxon>
        <taxon>eudicotyledons</taxon>
        <taxon>Gunneridae</taxon>
        <taxon>Pentapetalae</taxon>
        <taxon>rosids</taxon>
        <taxon>fabids</taxon>
        <taxon>Fabales</taxon>
        <taxon>Fabaceae</taxon>
        <taxon>Papilionoideae</taxon>
        <taxon>50 kb inversion clade</taxon>
        <taxon>dalbergioids sensu lato</taxon>
        <taxon>Dalbergieae</taxon>
        <taxon>Pterocarpus clade</taxon>
        <taxon>Stylosanthes</taxon>
    </lineage>
</organism>
<dbReference type="SUPFAM" id="SSF52058">
    <property type="entry name" value="L domain-like"/>
    <property type="match status" value="1"/>
</dbReference>
<keyword evidence="1" id="KW-0611">Plant defense</keyword>
<dbReference type="PANTHER" id="PTHR33463:SF198">
    <property type="entry name" value="RPP4C3"/>
    <property type="match status" value="1"/>
</dbReference>
<evidence type="ECO:0000256" key="1">
    <source>
        <dbReference type="ARBA" id="ARBA00022821"/>
    </source>
</evidence>
<accession>A0ABU6UK33</accession>
<proteinExistence type="predicted"/>
<gene>
    <name evidence="3" type="ORF">PIB30_062151</name>
</gene>
<name>A0ABU6UK33_9FABA</name>
<comment type="caution">
    <text evidence="3">The sequence shown here is derived from an EMBL/GenBank/DDBJ whole genome shotgun (WGS) entry which is preliminary data.</text>
</comment>
<dbReference type="InterPro" id="IPR057135">
    <property type="entry name" value="At4g27190-like_LRR"/>
</dbReference>
<dbReference type="InterPro" id="IPR032675">
    <property type="entry name" value="LRR_dom_sf"/>
</dbReference>
<dbReference type="Gene3D" id="3.80.10.10">
    <property type="entry name" value="Ribonuclease Inhibitor"/>
    <property type="match status" value="1"/>
</dbReference>
<keyword evidence="4" id="KW-1185">Reference proteome</keyword>
<dbReference type="PANTHER" id="PTHR33463">
    <property type="entry name" value="NB-ARC DOMAIN-CONTAINING PROTEIN-RELATED"/>
    <property type="match status" value="1"/>
</dbReference>
<dbReference type="InterPro" id="IPR050905">
    <property type="entry name" value="Plant_NBS-LRR"/>
</dbReference>
<evidence type="ECO:0000313" key="3">
    <source>
        <dbReference type="EMBL" id="MED6161581.1"/>
    </source>
</evidence>
<feature type="domain" description="Disease resistance protein At4g27190-like leucine-rich repeats" evidence="2">
    <location>
        <begin position="374"/>
        <end position="476"/>
    </location>
</feature>
<feature type="domain" description="Disease resistance protein At4g27190-like leucine-rich repeats" evidence="2">
    <location>
        <begin position="102"/>
        <end position="206"/>
    </location>
</feature>
<dbReference type="Pfam" id="PF23247">
    <property type="entry name" value="LRR_RPS2"/>
    <property type="match status" value="2"/>
</dbReference>
<evidence type="ECO:0000313" key="4">
    <source>
        <dbReference type="Proteomes" id="UP001341840"/>
    </source>
</evidence>
<evidence type="ECO:0000259" key="2">
    <source>
        <dbReference type="Pfam" id="PF23247"/>
    </source>
</evidence>
<protein>
    <recommendedName>
        <fullName evidence="2">Disease resistance protein At4g27190-like leucine-rich repeats domain-containing protein</fullName>
    </recommendedName>
</protein>